<dbReference type="PANTHER" id="PTHR11439">
    <property type="entry name" value="GAG-POL-RELATED RETROTRANSPOSON"/>
    <property type="match status" value="1"/>
</dbReference>
<dbReference type="EMBL" id="BQNB010015966">
    <property type="protein sequence ID" value="GJT46224.1"/>
    <property type="molecule type" value="Genomic_DNA"/>
</dbReference>
<dbReference type="InterPro" id="IPR013103">
    <property type="entry name" value="RVT_2"/>
</dbReference>
<reference evidence="2" key="2">
    <citation type="submission" date="2022-01" db="EMBL/GenBank/DDBJ databases">
        <authorList>
            <person name="Yamashiro T."/>
            <person name="Shiraishi A."/>
            <person name="Satake H."/>
            <person name="Nakayama K."/>
        </authorList>
    </citation>
    <scope>NUCLEOTIDE SEQUENCE</scope>
</reference>
<gene>
    <name evidence="2" type="ORF">Tco_0954939</name>
</gene>
<sequence>MFKVKQDEFGGVLKNKAVLVRKGYRQEEGIDFEESFTPVARIEPIIIFSANAAHKNMTVYQMDVKTTFLNKELHEEVYVSQPKGLVDPDHPNHVYRLKKALYGLKQAPRTWTKLDADLQGTPVDPTRYRGIIGSLMYLTSSRPDLVFAVCMCARIALTTYANADHARCQDTRRSTSGKKVENGVVELYFVRTDYQLADIFTKALPREILEFLLNKLGMKSMSQATLKNLAKEEEE</sequence>
<name>A0ABQ5E5V9_9ASTR</name>
<organism evidence="2 3">
    <name type="scientific">Tanacetum coccineum</name>
    <dbReference type="NCBI Taxonomy" id="301880"/>
    <lineage>
        <taxon>Eukaryota</taxon>
        <taxon>Viridiplantae</taxon>
        <taxon>Streptophyta</taxon>
        <taxon>Embryophyta</taxon>
        <taxon>Tracheophyta</taxon>
        <taxon>Spermatophyta</taxon>
        <taxon>Magnoliopsida</taxon>
        <taxon>eudicotyledons</taxon>
        <taxon>Gunneridae</taxon>
        <taxon>Pentapetalae</taxon>
        <taxon>asterids</taxon>
        <taxon>campanulids</taxon>
        <taxon>Asterales</taxon>
        <taxon>Asteraceae</taxon>
        <taxon>Asteroideae</taxon>
        <taxon>Anthemideae</taxon>
        <taxon>Anthemidinae</taxon>
        <taxon>Tanacetum</taxon>
    </lineage>
</organism>
<evidence type="ECO:0000313" key="2">
    <source>
        <dbReference type="EMBL" id="GJT46224.1"/>
    </source>
</evidence>
<protein>
    <submittedName>
        <fullName evidence="2">Retrovirus-related pol polyprotein from transposon TNT 1-94</fullName>
    </submittedName>
</protein>
<evidence type="ECO:0000259" key="1">
    <source>
        <dbReference type="Pfam" id="PF07727"/>
    </source>
</evidence>
<reference evidence="2" key="1">
    <citation type="journal article" date="2022" name="Int. J. Mol. Sci.">
        <title>Draft Genome of Tanacetum Coccineum: Genomic Comparison of Closely Related Tanacetum-Family Plants.</title>
        <authorList>
            <person name="Yamashiro T."/>
            <person name="Shiraishi A."/>
            <person name="Nakayama K."/>
            <person name="Satake H."/>
        </authorList>
    </citation>
    <scope>NUCLEOTIDE SEQUENCE</scope>
</reference>
<feature type="domain" description="Reverse transcriptase Ty1/copia-type" evidence="1">
    <location>
        <begin position="2"/>
        <end position="114"/>
    </location>
</feature>
<dbReference type="PANTHER" id="PTHR11439:SF483">
    <property type="entry name" value="PEPTIDE SYNTHASE GLIP-LIKE, PUTATIVE (AFU_ORTHOLOGUE AFUA_3G12920)-RELATED"/>
    <property type="match status" value="1"/>
</dbReference>
<dbReference type="Proteomes" id="UP001151760">
    <property type="component" value="Unassembled WGS sequence"/>
</dbReference>
<accession>A0ABQ5E5V9</accession>
<evidence type="ECO:0000313" key="3">
    <source>
        <dbReference type="Proteomes" id="UP001151760"/>
    </source>
</evidence>
<keyword evidence="3" id="KW-1185">Reference proteome</keyword>
<comment type="caution">
    <text evidence="2">The sequence shown here is derived from an EMBL/GenBank/DDBJ whole genome shotgun (WGS) entry which is preliminary data.</text>
</comment>
<proteinExistence type="predicted"/>
<dbReference type="Pfam" id="PF07727">
    <property type="entry name" value="RVT_2"/>
    <property type="match status" value="1"/>
</dbReference>